<gene>
    <name evidence="2" type="ORF">HHUSO_G32144</name>
</gene>
<evidence type="ECO:0000313" key="3">
    <source>
        <dbReference type="Proteomes" id="UP001369086"/>
    </source>
</evidence>
<comment type="caution">
    <text evidence="2">The sequence shown here is derived from an EMBL/GenBank/DDBJ whole genome shotgun (WGS) entry which is preliminary data.</text>
</comment>
<keyword evidence="3" id="KW-1185">Reference proteome</keyword>
<organism evidence="2 3">
    <name type="scientific">Huso huso</name>
    <name type="common">Beluga</name>
    <name type="synonym">Acipenser huso</name>
    <dbReference type="NCBI Taxonomy" id="61971"/>
    <lineage>
        <taxon>Eukaryota</taxon>
        <taxon>Metazoa</taxon>
        <taxon>Chordata</taxon>
        <taxon>Craniata</taxon>
        <taxon>Vertebrata</taxon>
        <taxon>Euteleostomi</taxon>
        <taxon>Actinopterygii</taxon>
        <taxon>Chondrostei</taxon>
        <taxon>Acipenseriformes</taxon>
        <taxon>Acipenseridae</taxon>
        <taxon>Huso</taxon>
    </lineage>
</organism>
<protein>
    <submittedName>
        <fullName evidence="2">Apolipoprotein C-IV</fullName>
    </submittedName>
</protein>
<evidence type="ECO:0000256" key="1">
    <source>
        <dbReference type="SAM" id="SignalP"/>
    </source>
</evidence>
<accession>A0ABR0YBG5</accession>
<reference evidence="2 3" key="1">
    <citation type="submission" date="2021-05" db="EMBL/GenBank/DDBJ databases">
        <authorList>
            <person name="Zahm M."/>
            <person name="Klopp C."/>
            <person name="Cabau C."/>
            <person name="Kuhl H."/>
            <person name="Suciu R."/>
            <person name="Ciorpac M."/>
            <person name="Holostenco D."/>
            <person name="Gessner J."/>
            <person name="Wuertz S."/>
            <person name="Hohne C."/>
            <person name="Stock M."/>
            <person name="Gislard M."/>
            <person name="Lluch J."/>
            <person name="Milhes M."/>
            <person name="Lampietro C."/>
            <person name="Lopez Roques C."/>
            <person name="Donnadieu C."/>
            <person name="Du K."/>
            <person name="Schartl M."/>
            <person name="Guiguen Y."/>
        </authorList>
    </citation>
    <scope>NUCLEOTIDE SEQUENCE [LARGE SCALE GENOMIC DNA]</scope>
    <source>
        <strain evidence="2">Hh-F2</strain>
        <tissue evidence="2">Blood</tissue>
    </source>
</reference>
<evidence type="ECO:0000313" key="2">
    <source>
        <dbReference type="EMBL" id="KAK6469753.1"/>
    </source>
</evidence>
<proteinExistence type="predicted"/>
<keyword evidence="1" id="KW-0732">Signal</keyword>
<name>A0ABR0YBG5_HUSHU</name>
<feature type="signal peptide" evidence="1">
    <location>
        <begin position="1"/>
        <end position="23"/>
    </location>
</feature>
<dbReference type="EMBL" id="JAHFZB010000038">
    <property type="protein sequence ID" value="KAK6469753.1"/>
    <property type="molecule type" value="Genomic_DNA"/>
</dbReference>
<dbReference type="Proteomes" id="UP001369086">
    <property type="component" value="Unassembled WGS sequence"/>
</dbReference>
<feature type="chain" id="PRO_5047482051" evidence="1">
    <location>
        <begin position="24"/>
        <end position="90"/>
    </location>
</feature>
<sequence length="90" mass="10199">MGCRTFVVTIVLVCALRVYLSEGAPADVQSGEAEQVGLLDRYRSWFDSLEFTAPLSGFAQAYYEDHIRPVTLPLVKWVSDKVDYAWSFVF</sequence>